<dbReference type="AlphaFoldDB" id="A0AAU7JDU6"/>
<protein>
    <submittedName>
        <fullName evidence="2">GNAT family N-acetyltransferase</fullName>
        <ecNumber evidence="2">2.3.1.-</ecNumber>
    </submittedName>
</protein>
<name>A0AAU7JDU6_9HYPH</name>
<dbReference type="PROSITE" id="PS51186">
    <property type="entry name" value="GNAT"/>
    <property type="match status" value="1"/>
</dbReference>
<dbReference type="EC" id="2.3.1.-" evidence="2"/>
<keyword evidence="2" id="KW-0012">Acyltransferase</keyword>
<reference evidence="2" key="1">
    <citation type="submission" date="2024-05" db="EMBL/GenBank/DDBJ databases">
        <authorList>
            <person name="Kim S."/>
            <person name="Heo J."/>
            <person name="Choi H."/>
            <person name="Choi Y."/>
            <person name="Kwon S.-W."/>
            <person name="Kim Y."/>
        </authorList>
    </citation>
    <scope>NUCLEOTIDE SEQUENCE</scope>
    <source>
        <strain evidence="2">KACC 23698</strain>
    </source>
</reference>
<feature type="domain" description="N-acetyltransferase" evidence="1">
    <location>
        <begin position="9"/>
        <end position="155"/>
    </location>
</feature>
<dbReference type="InterPro" id="IPR000182">
    <property type="entry name" value="GNAT_dom"/>
</dbReference>
<keyword evidence="2" id="KW-0808">Transferase</keyword>
<dbReference type="GO" id="GO:0016747">
    <property type="term" value="F:acyltransferase activity, transferring groups other than amino-acyl groups"/>
    <property type="evidence" value="ECO:0007669"/>
    <property type="project" value="InterPro"/>
</dbReference>
<dbReference type="EMBL" id="CP157484">
    <property type="protein sequence ID" value="XBO38249.1"/>
    <property type="molecule type" value="Genomic_DNA"/>
</dbReference>
<dbReference type="SUPFAM" id="SSF55729">
    <property type="entry name" value="Acyl-CoA N-acyltransferases (Nat)"/>
    <property type="match status" value="1"/>
</dbReference>
<organism evidence="2">
    <name type="scientific">Alsobacter sp. KACC 23698</name>
    <dbReference type="NCBI Taxonomy" id="3149229"/>
    <lineage>
        <taxon>Bacteria</taxon>
        <taxon>Pseudomonadati</taxon>
        <taxon>Pseudomonadota</taxon>
        <taxon>Alphaproteobacteria</taxon>
        <taxon>Hyphomicrobiales</taxon>
        <taxon>Alsobacteraceae</taxon>
        <taxon>Alsobacter</taxon>
    </lineage>
</organism>
<dbReference type="RefSeq" id="WP_406855087.1">
    <property type="nucleotide sequence ID" value="NZ_CP157484.1"/>
</dbReference>
<dbReference type="Gene3D" id="3.40.630.30">
    <property type="match status" value="1"/>
</dbReference>
<accession>A0AAU7JDU6</accession>
<proteinExistence type="predicted"/>
<evidence type="ECO:0000259" key="1">
    <source>
        <dbReference type="PROSITE" id="PS51186"/>
    </source>
</evidence>
<gene>
    <name evidence="2" type="ORF">ABEG18_21480</name>
</gene>
<dbReference type="InterPro" id="IPR016181">
    <property type="entry name" value="Acyl_CoA_acyltransferase"/>
</dbReference>
<dbReference type="Pfam" id="PF00583">
    <property type="entry name" value="Acetyltransf_1"/>
    <property type="match status" value="1"/>
</dbReference>
<sequence length="192" mass="21325">MGQSAPLGGIFRRLGAADVALFREHLIRLDPDTRRDRFAMGASDNFLARYAEQAFAGDAVLFGFVEAGRLRAVAELRPFDSREAEAAFSIENEFRRRGLATELFSRLITAARNRRLRRLYMNCLAHNRAMQGLARKFSAELTFESDSVLAIVTAPPGSPASVMQEAGDAMGVFTTAILQLQGRWLGLTPFRR</sequence>
<evidence type="ECO:0000313" key="2">
    <source>
        <dbReference type="EMBL" id="XBO38249.1"/>
    </source>
</evidence>